<dbReference type="EMBL" id="JAESHT010000050">
    <property type="protein sequence ID" value="MBL3675795.1"/>
    <property type="molecule type" value="Genomic_DNA"/>
</dbReference>
<feature type="domain" description="Cytochrome c" evidence="6">
    <location>
        <begin position="101"/>
        <end position="191"/>
    </location>
</feature>
<name>A0ABS1SB78_9RHOB</name>
<keyword evidence="1 4" id="KW-0349">Heme</keyword>
<dbReference type="InterPro" id="IPR051459">
    <property type="entry name" value="Cytochrome_c-type_DH"/>
</dbReference>
<keyword evidence="3 4" id="KW-0408">Iron</keyword>
<evidence type="ECO:0000256" key="1">
    <source>
        <dbReference type="ARBA" id="ARBA00022617"/>
    </source>
</evidence>
<feature type="signal peptide" evidence="5">
    <location>
        <begin position="1"/>
        <end position="21"/>
    </location>
</feature>
<protein>
    <submittedName>
        <fullName evidence="7">Cytochrome c</fullName>
    </submittedName>
</protein>
<dbReference type="Proteomes" id="UP000644749">
    <property type="component" value="Unassembled WGS sequence"/>
</dbReference>
<dbReference type="InterPro" id="IPR009056">
    <property type="entry name" value="Cyt_c-like_dom"/>
</dbReference>
<dbReference type="PROSITE" id="PS51257">
    <property type="entry name" value="PROKAR_LIPOPROTEIN"/>
    <property type="match status" value="1"/>
</dbReference>
<evidence type="ECO:0000259" key="6">
    <source>
        <dbReference type="PROSITE" id="PS51007"/>
    </source>
</evidence>
<evidence type="ECO:0000313" key="8">
    <source>
        <dbReference type="Proteomes" id="UP000644749"/>
    </source>
</evidence>
<sequence>MFTRELTLAGLLMAACTMAQAQTETSASDAAAARTVAALPEPVGNLEEPMPPSPVVEDAESDAAPGLDASFGIGRPATKEEIAAIDIDVMPDGSGLPEGSGTYAEGETVYVEQCASCHGDNLEGIKETGAPALIGGRDTLATDKPLKTVESYWPHASTLFDYIHRAMPLHAPGSLSADEVYAVSAYILGRGGILPEDAELNAQSFKEIEMPNADGFVEDPRPGAM</sequence>
<comment type="caution">
    <text evidence="7">The sequence shown here is derived from an EMBL/GenBank/DDBJ whole genome shotgun (WGS) entry which is preliminary data.</text>
</comment>
<keyword evidence="2 4" id="KW-0479">Metal-binding</keyword>
<dbReference type="Pfam" id="PF00034">
    <property type="entry name" value="Cytochrom_C"/>
    <property type="match status" value="1"/>
</dbReference>
<dbReference type="Gene3D" id="1.10.760.10">
    <property type="entry name" value="Cytochrome c-like domain"/>
    <property type="match status" value="1"/>
</dbReference>
<gene>
    <name evidence="7" type="ORF">JL111_20265</name>
</gene>
<feature type="chain" id="PRO_5046542835" evidence="5">
    <location>
        <begin position="22"/>
        <end position="225"/>
    </location>
</feature>
<dbReference type="InterPro" id="IPR036909">
    <property type="entry name" value="Cyt_c-like_dom_sf"/>
</dbReference>
<evidence type="ECO:0000313" key="7">
    <source>
        <dbReference type="EMBL" id="MBL3675795.1"/>
    </source>
</evidence>
<keyword evidence="8" id="KW-1185">Reference proteome</keyword>
<evidence type="ECO:0000256" key="5">
    <source>
        <dbReference type="SAM" id="SignalP"/>
    </source>
</evidence>
<dbReference type="PROSITE" id="PS51007">
    <property type="entry name" value="CYTC"/>
    <property type="match status" value="1"/>
</dbReference>
<evidence type="ECO:0000256" key="2">
    <source>
        <dbReference type="ARBA" id="ARBA00022723"/>
    </source>
</evidence>
<reference evidence="7 8" key="1">
    <citation type="submission" date="2021-01" db="EMBL/GenBank/DDBJ databases">
        <title>011410 draft genome.</title>
        <authorList>
            <person name="Lang L."/>
        </authorList>
    </citation>
    <scope>NUCLEOTIDE SEQUENCE [LARGE SCALE GENOMIC DNA]</scope>
    <source>
        <strain evidence="7 8">KCTC 42845</strain>
    </source>
</reference>
<dbReference type="RefSeq" id="WP_202380386.1">
    <property type="nucleotide sequence ID" value="NZ_BNCL01000051.1"/>
</dbReference>
<dbReference type="PANTHER" id="PTHR35008:SF8">
    <property type="entry name" value="ALCOHOL DEHYDROGENASE CYTOCHROME C SUBUNIT"/>
    <property type="match status" value="1"/>
</dbReference>
<keyword evidence="5" id="KW-0732">Signal</keyword>
<evidence type="ECO:0000256" key="4">
    <source>
        <dbReference type="PROSITE-ProRule" id="PRU00433"/>
    </source>
</evidence>
<accession>A0ABS1SB78</accession>
<dbReference type="SUPFAM" id="SSF46626">
    <property type="entry name" value="Cytochrome c"/>
    <property type="match status" value="1"/>
</dbReference>
<proteinExistence type="predicted"/>
<evidence type="ECO:0000256" key="3">
    <source>
        <dbReference type="ARBA" id="ARBA00023004"/>
    </source>
</evidence>
<organism evidence="7 8">
    <name type="scientific">Paracoccus aerius</name>
    <dbReference type="NCBI Taxonomy" id="1915382"/>
    <lineage>
        <taxon>Bacteria</taxon>
        <taxon>Pseudomonadati</taxon>
        <taxon>Pseudomonadota</taxon>
        <taxon>Alphaproteobacteria</taxon>
        <taxon>Rhodobacterales</taxon>
        <taxon>Paracoccaceae</taxon>
        <taxon>Paracoccus</taxon>
    </lineage>
</organism>
<dbReference type="PANTHER" id="PTHR35008">
    <property type="entry name" value="BLL4482 PROTEIN-RELATED"/>
    <property type="match status" value="1"/>
</dbReference>